<dbReference type="InterPro" id="IPR036116">
    <property type="entry name" value="FN3_sf"/>
</dbReference>
<reference evidence="1" key="1">
    <citation type="journal article" date="2013" name="Environ. Microbiol.">
        <title>Microbiota from the distal guts of lean and obese adolescents exhibit partial functional redundancy besides clear differences in community structure.</title>
        <authorList>
            <person name="Ferrer M."/>
            <person name="Ruiz A."/>
            <person name="Lanza F."/>
            <person name="Haange S.B."/>
            <person name="Oberbach A."/>
            <person name="Till H."/>
            <person name="Bargiela R."/>
            <person name="Campoy C."/>
            <person name="Segura M.T."/>
            <person name="Richter M."/>
            <person name="von Bergen M."/>
            <person name="Seifert J."/>
            <person name="Suarez A."/>
        </authorList>
    </citation>
    <scope>NUCLEOTIDE SEQUENCE</scope>
</reference>
<dbReference type="EMBL" id="AJWZ01006919">
    <property type="protein sequence ID" value="EKC58397.1"/>
    <property type="molecule type" value="Genomic_DNA"/>
</dbReference>
<feature type="non-terminal residue" evidence="1">
    <location>
        <position position="121"/>
    </location>
</feature>
<evidence type="ECO:0000313" key="1">
    <source>
        <dbReference type="EMBL" id="EKC58397.1"/>
    </source>
</evidence>
<dbReference type="Gene3D" id="2.60.40.10">
    <property type="entry name" value="Immunoglobulins"/>
    <property type="match status" value="1"/>
</dbReference>
<name>K1SC99_9ZZZZ</name>
<gene>
    <name evidence="1" type="ORF">OBE_10028</name>
</gene>
<sequence>MTVLQNCMLCTRKVLHISKEEAFNRAITHLKDVGMAPYINAPGAPKTIDASAVTSEALPGAIRLNWTVPADSTFSYMKISYVNPANQENVTNVVSIHTRTLLIENTLKKYGDYTFTFQAFN</sequence>
<accession>K1SC99</accession>
<dbReference type="InterPro" id="IPR003961">
    <property type="entry name" value="FN3_dom"/>
</dbReference>
<dbReference type="CDD" id="cd00063">
    <property type="entry name" value="FN3"/>
    <property type="match status" value="1"/>
</dbReference>
<organism evidence="1">
    <name type="scientific">human gut metagenome</name>
    <dbReference type="NCBI Taxonomy" id="408170"/>
    <lineage>
        <taxon>unclassified sequences</taxon>
        <taxon>metagenomes</taxon>
        <taxon>organismal metagenomes</taxon>
    </lineage>
</organism>
<dbReference type="AlphaFoldDB" id="K1SC99"/>
<protein>
    <submittedName>
        <fullName evidence="1">Chitobiase</fullName>
    </submittedName>
</protein>
<proteinExistence type="predicted"/>
<dbReference type="InterPro" id="IPR013783">
    <property type="entry name" value="Ig-like_fold"/>
</dbReference>
<dbReference type="SUPFAM" id="SSF49265">
    <property type="entry name" value="Fibronectin type III"/>
    <property type="match status" value="1"/>
</dbReference>
<comment type="caution">
    <text evidence="1">The sequence shown here is derived from an EMBL/GenBank/DDBJ whole genome shotgun (WGS) entry which is preliminary data.</text>
</comment>